<dbReference type="InterPro" id="IPR027619">
    <property type="entry name" value="C-S_lyase_PatB-like"/>
</dbReference>
<comment type="similarity">
    <text evidence="5">Belongs to the class-II pyridoxal-phosphate-dependent aminotransferase family. MalY/PatB cystathionine beta-lyase subfamily.</text>
</comment>
<gene>
    <name evidence="7" type="ORF">SAMN02745180_02126</name>
</gene>
<dbReference type="PANTHER" id="PTHR43525">
    <property type="entry name" value="PROTEIN MALY"/>
    <property type="match status" value="1"/>
</dbReference>
<dbReference type="RefSeq" id="WP_072744770.1">
    <property type="nucleotide sequence ID" value="NZ_FQXR01000010.1"/>
</dbReference>
<dbReference type="STRING" id="1123281.SAMN02745180_02126"/>
<dbReference type="NCBIfam" id="TIGR04350">
    <property type="entry name" value="C_S_lyase_PatB"/>
    <property type="match status" value="1"/>
</dbReference>
<feature type="domain" description="Aminotransferase class I/classII large" evidence="6">
    <location>
        <begin position="41"/>
        <end position="391"/>
    </location>
</feature>
<evidence type="ECO:0000256" key="4">
    <source>
        <dbReference type="ARBA" id="ARBA00023239"/>
    </source>
</evidence>
<evidence type="ECO:0000259" key="6">
    <source>
        <dbReference type="Pfam" id="PF00155"/>
    </source>
</evidence>
<dbReference type="GO" id="GO:0047804">
    <property type="term" value="F:cysteine-S-conjugate beta-lyase activity"/>
    <property type="evidence" value="ECO:0007669"/>
    <property type="project" value="UniProtKB-EC"/>
</dbReference>
<dbReference type="Gene3D" id="3.40.640.10">
    <property type="entry name" value="Type I PLP-dependent aspartate aminotransferase-like (Major domain)"/>
    <property type="match status" value="1"/>
</dbReference>
<keyword evidence="4 7" id="KW-0456">Lyase</keyword>
<keyword evidence="8" id="KW-1185">Reference proteome</keyword>
<name>A0A1M5YCQ8_9FIRM</name>
<dbReference type="PANTHER" id="PTHR43525:SF1">
    <property type="entry name" value="PROTEIN MALY"/>
    <property type="match status" value="1"/>
</dbReference>
<dbReference type="AlphaFoldDB" id="A0A1M5YCQ8"/>
<accession>A0A1M5YCQ8</accession>
<dbReference type="InterPro" id="IPR015421">
    <property type="entry name" value="PyrdxlP-dep_Trfase_major"/>
</dbReference>
<dbReference type="InterPro" id="IPR015422">
    <property type="entry name" value="PyrdxlP-dep_Trfase_small"/>
</dbReference>
<keyword evidence="3" id="KW-0663">Pyridoxal phosphate</keyword>
<evidence type="ECO:0000313" key="8">
    <source>
        <dbReference type="Proteomes" id="UP000184389"/>
    </source>
</evidence>
<dbReference type="Gene3D" id="3.90.1150.10">
    <property type="entry name" value="Aspartate Aminotransferase, domain 1"/>
    <property type="match status" value="1"/>
</dbReference>
<evidence type="ECO:0000313" key="7">
    <source>
        <dbReference type="EMBL" id="SHI09807.1"/>
    </source>
</evidence>
<organism evidence="7 8">
    <name type="scientific">Sporanaerobacter acetigenes DSM 13106</name>
    <dbReference type="NCBI Taxonomy" id="1123281"/>
    <lineage>
        <taxon>Bacteria</taxon>
        <taxon>Bacillati</taxon>
        <taxon>Bacillota</taxon>
        <taxon>Tissierellia</taxon>
        <taxon>Tissierellales</taxon>
        <taxon>Sporanaerobacteraceae</taxon>
        <taxon>Sporanaerobacter</taxon>
    </lineage>
</organism>
<reference evidence="7 8" key="1">
    <citation type="submission" date="2016-11" db="EMBL/GenBank/DDBJ databases">
        <authorList>
            <person name="Jaros S."/>
            <person name="Januszkiewicz K."/>
            <person name="Wedrychowicz H."/>
        </authorList>
    </citation>
    <scope>NUCLEOTIDE SEQUENCE [LARGE SCALE GENOMIC DNA]</scope>
    <source>
        <strain evidence="7 8">DSM 13106</strain>
    </source>
</reference>
<evidence type="ECO:0000256" key="2">
    <source>
        <dbReference type="ARBA" id="ARBA00012224"/>
    </source>
</evidence>
<evidence type="ECO:0000256" key="3">
    <source>
        <dbReference type="ARBA" id="ARBA00022898"/>
    </source>
</evidence>
<dbReference type="GO" id="GO:0030170">
    <property type="term" value="F:pyridoxal phosphate binding"/>
    <property type="evidence" value="ECO:0007669"/>
    <property type="project" value="InterPro"/>
</dbReference>
<proteinExistence type="inferred from homology"/>
<evidence type="ECO:0000256" key="5">
    <source>
        <dbReference type="ARBA" id="ARBA00037974"/>
    </source>
</evidence>
<dbReference type="InterPro" id="IPR004839">
    <property type="entry name" value="Aminotransferase_I/II_large"/>
</dbReference>
<dbReference type="Proteomes" id="UP000184389">
    <property type="component" value="Unassembled WGS sequence"/>
</dbReference>
<comment type="cofactor">
    <cofactor evidence="1">
        <name>pyridoxal 5'-phosphate</name>
        <dbReference type="ChEBI" id="CHEBI:597326"/>
    </cofactor>
</comment>
<dbReference type="Pfam" id="PF00155">
    <property type="entry name" value="Aminotran_1_2"/>
    <property type="match status" value="1"/>
</dbReference>
<dbReference type="EC" id="4.4.1.13" evidence="2"/>
<dbReference type="InterPro" id="IPR015424">
    <property type="entry name" value="PyrdxlP-dep_Trfase"/>
</dbReference>
<dbReference type="CDD" id="cd00609">
    <property type="entry name" value="AAT_like"/>
    <property type="match status" value="1"/>
</dbReference>
<sequence length="398" mass="45441">MNYDFDEVIDRRGTNSSKWDDCKDVFGRDDIVPMWVADTDFKAPIEVIEAMRKRLEHGIYGYTYRGQSYNETVVDWVKKRHGWDIDSEWITFSPGIVPALSMCVNTFTRPGDKVVIQSPIYPPFQSVVEANGRIKVDNELILKDNHYHMDLDKLREQICIQDSGEFDNRVKMFLLCNPHNPTGRSWSKEELLELGRICVENNILIVSDEIHSDIIYSGHKHIPIASLSEELAQCTVTCISPSKTFSLAGLSTSAIIIPNKRIRSMFNNTLETLHIDGGNIFGSIALEVAYRNGEEWLEELLVYLEDNLNFLMKYFEEKIPQIVPIRPEATYLVWLDCSGLGLEGEQLMDFFANEAKVGVNLGSNFSRRCGSFVRLNIGCPRSTLKEGLKRIEEAVNRL</sequence>
<dbReference type="EMBL" id="FQXR01000010">
    <property type="protein sequence ID" value="SHI09807.1"/>
    <property type="molecule type" value="Genomic_DNA"/>
</dbReference>
<protein>
    <recommendedName>
        <fullName evidence="2">cysteine-S-conjugate beta-lyase</fullName>
        <ecNumber evidence="2">4.4.1.13</ecNumber>
    </recommendedName>
</protein>
<dbReference type="SUPFAM" id="SSF53383">
    <property type="entry name" value="PLP-dependent transferases"/>
    <property type="match status" value="1"/>
</dbReference>
<dbReference type="OrthoDB" id="9802872at2"/>
<dbReference type="InterPro" id="IPR051798">
    <property type="entry name" value="Class-II_PLP-Dep_Aminotrans"/>
</dbReference>
<evidence type="ECO:0000256" key="1">
    <source>
        <dbReference type="ARBA" id="ARBA00001933"/>
    </source>
</evidence>